<dbReference type="InterPro" id="IPR009579">
    <property type="entry name" value="DUF1192"/>
</dbReference>
<comment type="caution">
    <text evidence="2">The sequence shown here is derived from an EMBL/GenBank/DDBJ whole genome shotgun (WGS) entry which is preliminary data.</text>
</comment>
<keyword evidence="3" id="KW-1185">Reference proteome</keyword>
<reference evidence="2 3" key="1">
    <citation type="submission" date="2024-05" db="EMBL/GenBank/DDBJ databases">
        <title>Sphingomonas sp. HF-S3 16S ribosomal RNA gene Genome sequencing and assembly.</title>
        <authorList>
            <person name="Lee H."/>
        </authorList>
    </citation>
    <scope>NUCLEOTIDE SEQUENCE [LARGE SCALE GENOMIC DNA]</scope>
    <source>
        <strain evidence="2 3">HF-S3</strain>
    </source>
</reference>
<dbReference type="RefSeq" id="WP_346248050.1">
    <property type="nucleotide sequence ID" value="NZ_JBDIZK010000011.1"/>
</dbReference>
<keyword evidence="1" id="KW-0175">Coiled coil</keyword>
<protein>
    <submittedName>
        <fullName evidence="2">DUF1192 domain-containing protein</fullName>
    </submittedName>
</protein>
<feature type="coiled-coil region" evidence="1">
    <location>
        <begin position="28"/>
        <end position="55"/>
    </location>
</feature>
<evidence type="ECO:0000313" key="3">
    <source>
        <dbReference type="Proteomes" id="UP001427805"/>
    </source>
</evidence>
<dbReference type="Pfam" id="PF06698">
    <property type="entry name" value="DUF1192"/>
    <property type="match status" value="1"/>
</dbReference>
<name>A0ABV0BBU1_9SPHN</name>
<sequence length="65" mass="7658">MDLDETLPRRKDELVAELAKQDLDPYSVAELDDRIERLQAEIERTRAKRERAVHHRASADALFKR</sequence>
<proteinExistence type="predicted"/>
<organism evidence="2 3">
    <name type="scientific">Sphingomonas rustica</name>
    <dbReference type="NCBI Taxonomy" id="3103142"/>
    <lineage>
        <taxon>Bacteria</taxon>
        <taxon>Pseudomonadati</taxon>
        <taxon>Pseudomonadota</taxon>
        <taxon>Alphaproteobacteria</taxon>
        <taxon>Sphingomonadales</taxon>
        <taxon>Sphingomonadaceae</taxon>
        <taxon>Sphingomonas</taxon>
    </lineage>
</organism>
<dbReference type="Proteomes" id="UP001427805">
    <property type="component" value="Unassembled WGS sequence"/>
</dbReference>
<accession>A0ABV0BBU1</accession>
<dbReference type="EMBL" id="JBDIZK010000011">
    <property type="protein sequence ID" value="MEN3749009.1"/>
    <property type="molecule type" value="Genomic_DNA"/>
</dbReference>
<evidence type="ECO:0000313" key="2">
    <source>
        <dbReference type="EMBL" id="MEN3749009.1"/>
    </source>
</evidence>
<evidence type="ECO:0000256" key="1">
    <source>
        <dbReference type="SAM" id="Coils"/>
    </source>
</evidence>
<gene>
    <name evidence="2" type="ORF">TPR58_17670</name>
</gene>